<protein>
    <recommendedName>
        <fullName evidence="3">peptidylglycine monooxygenase</fullName>
        <ecNumber evidence="3">1.14.17.3</ecNumber>
    </recommendedName>
</protein>
<feature type="disulfide bond" evidence="14">
    <location>
        <begin position="357"/>
        <end position="378"/>
    </location>
</feature>
<evidence type="ECO:0000256" key="11">
    <source>
        <dbReference type="ARBA" id="ARBA00023180"/>
    </source>
</evidence>
<dbReference type="GO" id="GO:0005507">
    <property type="term" value="F:copper ion binding"/>
    <property type="evidence" value="ECO:0007669"/>
    <property type="project" value="InterPro"/>
</dbReference>
<keyword evidence="9" id="KW-0503">Monooxygenase</keyword>
<dbReference type="PANTHER" id="PTHR10680">
    <property type="entry name" value="PEPTIDYL-GLYCINE ALPHA-AMIDATING MONOOXYGENASE"/>
    <property type="match status" value="1"/>
</dbReference>
<keyword evidence="8 13" id="KW-0186">Copper</keyword>
<dbReference type="EC" id="1.14.17.3" evidence="3"/>
<keyword evidence="11" id="KW-0325">Glycoprotein</keyword>
<dbReference type="FunFam" id="2.60.120.310:FF:000005">
    <property type="entry name" value="Peptidylglycine alpha-hydroxylating monooxygenase"/>
    <property type="match status" value="1"/>
</dbReference>
<dbReference type="GO" id="GO:0016020">
    <property type="term" value="C:membrane"/>
    <property type="evidence" value="ECO:0007669"/>
    <property type="project" value="InterPro"/>
</dbReference>
<evidence type="ECO:0000256" key="12">
    <source>
        <dbReference type="ARBA" id="ARBA00048431"/>
    </source>
</evidence>
<comment type="catalytic activity">
    <reaction evidence="12">
        <text>a [peptide]-C-terminal glycine + 2 L-ascorbate + O2 = a [peptide]-C-terminal (2S)-2-hydroxyglycine + 2 monodehydro-L-ascorbate radical + H2O</text>
        <dbReference type="Rhea" id="RHEA:21452"/>
        <dbReference type="Rhea" id="RHEA-COMP:13486"/>
        <dbReference type="Rhea" id="RHEA-COMP:15321"/>
        <dbReference type="ChEBI" id="CHEBI:15377"/>
        <dbReference type="ChEBI" id="CHEBI:15379"/>
        <dbReference type="ChEBI" id="CHEBI:38290"/>
        <dbReference type="ChEBI" id="CHEBI:59513"/>
        <dbReference type="ChEBI" id="CHEBI:137000"/>
        <dbReference type="ChEBI" id="CHEBI:142768"/>
        <dbReference type="EC" id="1.14.17.3"/>
    </reaction>
</comment>
<dbReference type="VEuPathDB" id="VectorBase:ACON007420"/>
<feature type="disulfide bond" evidence="14">
    <location>
        <begin position="285"/>
        <end position="397"/>
    </location>
</feature>
<feature type="binding site" evidence="13">
    <location>
        <position position="377"/>
    </location>
    <ligand>
        <name>Cu(2+)</name>
        <dbReference type="ChEBI" id="CHEBI:29036"/>
        <label>1</label>
        <note>catalytic</note>
    </ligand>
</feature>
<keyword evidence="4" id="KW-0964">Secreted</keyword>
<dbReference type="InterPro" id="IPR014783">
    <property type="entry name" value="Cu2_ascorb_mOase_CS-2"/>
</dbReference>
<dbReference type="EnsemblMetazoa" id="ACON007420-RA">
    <property type="protein sequence ID" value="ACON007420-PA"/>
    <property type="gene ID" value="ACON007420"/>
</dbReference>
<feature type="compositionally biased region" description="Low complexity" evidence="15">
    <location>
        <begin position="42"/>
        <end position="68"/>
    </location>
</feature>
<reference key="1">
    <citation type="journal article" date="2019" name="Genes (Basel)">
        <title>A High-Quality De novo Genome Assembly from a Single Mosquito Using PacBio Sequencing.</title>
        <authorList>
            <person name="Kingan S.B."/>
            <person name="Heaton H."/>
            <person name="Cudini J."/>
            <person name="Lambert C.C."/>
            <person name="Baybayan P."/>
            <person name="Galvin B.D."/>
            <person name="Durbin R."/>
            <person name="Korlach J."/>
            <person name="Lawniczak M.K.N."/>
        </authorList>
    </citation>
    <scope>NUCLEOTIDE SEQUENCE [LARGE SCALE GENOMIC DNA]</scope>
    <source>
        <strain>Mali-NIH</strain>
    </source>
</reference>
<dbReference type="SUPFAM" id="SSF49742">
    <property type="entry name" value="PHM/PNGase F"/>
    <property type="match status" value="2"/>
</dbReference>
<evidence type="ECO:0000256" key="14">
    <source>
        <dbReference type="PIRSR" id="PIRSR600720-3"/>
    </source>
</evidence>
<comment type="subcellular location">
    <subcellularLocation>
        <location evidence="1">Secreted</location>
    </subcellularLocation>
</comment>
<evidence type="ECO:0000256" key="7">
    <source>
        <dbReference type="ARBA" id="ARBA00023002"/>
    </source>
</evidence>
<proteinExistence type="inferred from homology"/>
<dbReference type="VEuPathDB" id="VectorBase:ACMO_011070"/>
<dbReference type="GO" id="GO:0006518">
    <property type="term" value="P:peptide metabolic process"/>
    <property type="evidence" value="ECO:0007669"/>
    <property type="project" value="InterPro"/>
</dbReference>
<reference evidence="18" key="2">
    <citation type="submission" date="2020-05" db="UniProtKB">
        <authorList>
            <consortium name="EnsemblMetazoa"/>
        </authorList>
    </citation>
    <scope>IDENTIFICATION</scope>
    <source>
        <strain evidence="18">Ngousso</strain>
    </source>
</reference>
<feature type="binding site" evidence="13">
    <location>
        <position position="301"/>
    </location>
    <ligand>
        <name>Cu(2+)</name>
        <dbReference type="ChEBI" id="CHEBI:29036"/>
        <label>1</label>
        <note>catalytic</note>
    </ligand>
</feature>
<dbReference type="PANTHER" id="PTHR10680:SF14">
    <property type="entry name" value="PEPTIDYL-GLYCINE ALPHA-AMIDATING MONOOXYGENASE"/>
    <property type="match status" value="1"/>
</dbReference>
<keyword evidence="6" id="KW-0732">Signal</keyword>
<dbReference type="Gene3D" id="2.60.120.230">
    <property type="match status" value="1"/>
</dbReference>
<evidence type="ECO:0000259" key="16">
    <source>
        <dbReference type="Pfam" id="PF01082"/>
    </source>
</evidence>
<evidence type="ECO:0000256" key="10">
    <source>
        <dbReference type="ARBA" id="ARBA00023157"/>
    </source>
</evidence>
<dbReference type="Gene3D" id="2.60.120.310">
    <property type="entry name" value="Copper type II, ascorbate-dependent monooxygenase, N-terminal domain"/>
    <property type="match status" value="1"/>
</dbReference>
<dbReference type="InterPro" id="IPR000323">
    <property type="entry name" value="Cu2_ascorb_mOase_N"/>
</dbReference>
<evidence type="ECO:0000256" key="8">
    <source>
        <dbReference type="ARBA" id="ARBA00023008"/>
    </source>
</evidence>
<keyword evidence="10 14" id="KW-1015">Disulfide bond</keyword>
<feature type="disulfide bond" evidence="14">
    <location>
        <begin position="129"/>
        <end position="174"/>
    </location>
</feature>
<evidence type="ECO:0000256" key="6">
    <source>
        <dbReference type="ARBA" id="ARBA00022729"/>
    </source>
</evidence>
<evidence type="ECO:0000256" key="4">
    <source>
        <dbReference type="ARBA" id="ARBA00022525"/>
    </source>
</evidence>
<evidence type="ECO:0000256" key="9">
    <source>
        <dbReference type="ARBA" id="ARBA00023033"/>
    </source>
</evidence>
<evidence type="ECO:0000313" key="19">
    <source>
        <dbReference type="Proteomes" id="UP001105220"/>
    </source>
</evidence>
<dbReference type="VEuPathDB" id="VectorBase:ACON2_033370"/>
<dbReference type="Pfam" id="PF01082">
    <property type="entry name" value="Cu2_monooxygen"/>
    <property type="match status" value="1"/>
</dbReference>
<evidence type="ECO:0000256" key="15">
    <source>
        <dbReference type="SAM" id="MobiDB-lite"/>
    </source>
</evidence>
<evidence type="ECO:0000256" key="3">
    <source>
        <dbReference type="ARBA" id="ARBA00012689"/>
    </source>
</evidence>
<dbReference type="InterPro" id="IPR000720">
    <property type="entry name" value="PHM/PAL"/>
</dbReference>
<dbReference type="GO" id="GO:0005576">
    <property type="term" value="C:extracellular region"/>
    <property type="evidence" value="ECO:0007669"/>
    <property type="project" value="UniProtKB-SubCell"/>
</dbReference>
<keyword evidence="5 13" id="KW-0479">Metal-binding</keyword>
<dbReference type="AlphaFoldDB" id="A0A6E8VTM5"/>
<feature type="domain" description="Copper type II ascorbate-dependent monooxygenase C-terminal" evidence="17">
    <location>
        <begin position="260"/>
        <end position="409"/>
    </location>
</feature>
<name>A0A6E8VTM5_ANOCL</name>
<dbReference type="PRINTS" id="PR00790">
    <property type="entry name" value="PAMONOXGNASE"/>
</dbReference>
<comment type="similarity">
    <text evidence="2">Belongs to the copper type II ascorbate-dependent monooxygenase family.</text>
</comment>
<dbReference type="GO" id="GO:0004504">
    <property type="term" value="F:peptidylglycine monooxygenase activity"/>
    <property type="evidence" value="ECO:0007669"/>
    <property type="project" value="UniProtKB-EC"/>
</dbReference>
<evidence type="ECO:0000256" key="1">
    <source>
        <dbReference type="ARBA" id="ARBA00004613"/>
    </source>
</evidence>
<evidence type="ECO:0000256" key="2">
    <source>
        <dbReference type="ARBA" id="ARBA00010676"/>
    </source>
</evidence>
<evidence type="ECO:0000256" key="13">
    <source>
        <dbReference type="PIRSR" id="PIRSR600720-2"/>
    </source>
</evidence>
<feature type="disulfide bond" evidence="14">
    <location>
        <begin position="162"/>
        <end position="188"/>
    </location>
</feature>
<evidence type="ECO:0000313" key="18">
    <source>
        <dbReference type="EnsemblMetazoa" id="ACON007420-PA"/>
    </source>
</evidence>
<keyword evidence="19" id="KW-1185">Reference proteome</keyword>
<feature type="binding site" evidence="13">
    <location>
        <position position="231"/>
    </location>
    <ligand>
        <name>Cu(2+)</name>
        <dbReference type="ChEBI" id="CHEBI:29036"/>
        <label>1</label>
        <note>catalytic</note>
    </ligand>
</feature>
<dbReference type="Pfam" id="PF03712">
    <property type="entry name" value="Cu2_monoox_C"/>
    <property type="match status" value="1"/>
</dbReference>
<dbReference type="InterPro" id="IPR024548">
    <property type="entry name" value="Cu2_monoox_C"/>
</dbReference>
<evidence type="ECO:0000259" key="17">
    <source>
        <dbReference type="Pfam" id="PF03712"/>
    </source>
</evidence>
<feature type="region of interest" description="Disordered" evidence="15">
    <location>
        <begin position="42"/>
        <end position="73"/>
    </location>
</feature>
<dbReference type="Proteomes" id="UP001105220">
    <property type="component" value="Unplaced"/>
</dbReference>
<feature type="domain" description="Copper type II ascorbate-dependent monooxygenase N-terminal" evidence="16">
    <location>
        <begin position="113"/>
        <end position="238"/>
    </location>
</feature>
<dbReference type="InterPro" id="IPR014784">
    <property type="entry name" value="Cu2_ascorb_mOase-like_C"/>
</dbReference>
<comment type="cofactor">
    <cofactor evidence="13">
        <name>Cu(2+)</name>
        <dbReference type="ChEBI" id="CHEBI:29036"/>
    </cofactor>
    <text evidence="13">Binds 2 Cu(2+) ions per subunit.</text>
</comment>
<dbReference type="InterPro" id="IPR008977">
    <property type="entry name" value="PHM/PNGase_F_dom_sf"/>
</dbReference>
<feature type="binding site" evidence="13">
    <location>
        <position position="156"/>
    </location>
    <ligand>
        <name>Cu(2+)</name>
        <dbReference type="ChEBI" id="CHEBI:29036"/>
        <label>1</label>
        <note>catalytic</note>
    </ligand>
</feature>
<dbReference type="InterPro" id="IPR036939">
    <property type="entry name" value="Cu2_ascorb_mOase_N_sf"/>
</dbReference>
<sequence>CECLCVYVCVATVLNSETMHHPRVSSRFSRFHMAAASSDSSEIIHTSTSSSQSRRSSSSSSDSNSKSSYQKCNRPLPTRMTTLWWSVMVWAALAVAVCGLPEGGGNYPVGKFPFLMPKVVPYKPELYLCTPVKVDYTKSYYIVGFEPNATMATAHHMLLYGCGQPGSESAVWNCGEMAGGSEESGSPCGSGAPSQIIYAWARDAPKLELPEGVGFKVGKDSPIQYIVLQVHYAHIDKFKDGTTYDDSGIFIHYTTKPLSKQAGVILLGTAGYIPPMATEHMDTLCDIQEDKVIHPFAYRTHTHSLGRMVSGYRIRKDDAGTDQWTLLGKRDPLTPQMFYPVESRDPIRKNDRLAARCTMESNRTRITKIGATNEDEMCNFYLMYYVENDEPLQMKYCFSNGPPLFRWSNRETELNHIPDYDSSHL</sequence>
<evidence type="ECO:0000256" key="5">
    <source>
        <dbReference type="ARBA" id="ARBA00022723"/>
    </source>
</evidence>
<feature type="binding site" evidence="13">
    <location>
        <position position="303"/>
    </location>
    <ligand>
        <name>Cu(2+)</name>
        <dbReference type="ChEBI" id="CHEBI:29036"/>
        <label>1</label>
        <note>catalytic</note>
    </ligand>
</feature>
<dbReference type="PROSITE" id="PS00085">
    <property type="entry name" value="CU2_MONOOXYGENASE_2"/>
    <property type="match status" value="1"/>
</dbReference>
<organism evidence="18 19">
    <name type="scientific">Anopheles coluzzii</name>
    <name type="common">African malaria mosquito</name>
    <dbReference type="NCBI Taxonomy" id="1518534"/>
    <lineage>
        <taxon>Eukaryota</taxon>
        <taxon>Metazoa</taxon>
        <taxon>Ecdysozoa</taxon>
        <taxon>Arthropoda</taxon>
        <taxon>Hexapoda</taxon>
        <taxon>Insecta</taxon>
        <taxon>Pterygota</taxon>
        <taxon>Neoptera</taxon>
        <taxon>Endopterygota</taxon>
        <taxon>Diptera</taxon>
        <taxon>Nematocera</taxon>
        <taxon>Culicoidea</taxon>
        <taxon>Culicidae</taxon>
        <taxon>Anophelinae</taxon>
        <taxon>Anopheles</taxon>
    </lineage>
</organism>
<feature type="binding site" evidence="13">
    <location>
        <position position="155"/>
    </location>
    <ligand>
        <name>Cu(2+)</name>
        <dbReference type="ChEBI" id="CHEBI:29036"/>
        <label>1</label>
        <note>catalytic</note>
    </ligand>
</feature>
<dbReference type="FunFam" id="2.60.120.230:FF:000002">
    <property type="entry name" value="Peptidyl-glycine alpha-amidating monooxygenase B"/>
    <property type="match status" value="1"/>
</dbReference>
<accession>A0A6E8VTM5</accession>
<keyword evidence="7" id="KW-0560">Oxidoreductase</keyword>